<evidence type="ECO:0000256" key="5">
    <source>
        <dbReference type="ARBA" id="ARBA00022842"/>
    </source>
</evidence>
<comment type="catalytic activity">
    <reaction evidence="1">
        <text>ATP-independent breakage of single-stranded DNA, followed by passage and rejoining.</text>
        <dbReference type="EC" id="5.6.2.1"/>
    </reaction>
</comment>
<dbReference type="GO" id="GO:0006265">
    <property type="term" value="P:DNA topological change"/>
    <property type="evidence" value="ECO:0007669"/>
    <property type="project" value="InterPro"/>
</dbReference>
<accession>A0A644V4J8</accession>
<comment type="caution">
    <text evidence="11">The sequence shown here is derived from an EMBL/GenBank/DDBJ whole genome shotgun (WGS) entry which is preliminary data.</text>
</comment>
<dbReference type="PANTHER" id="PTHR42785:SF1">
    <property type="entry name" value="DNA TOPOISOMERASE"/>
    <property type="match status" value="1"/>
</dbReference>
<dbReference type="HAMAP" id="MF_00952">
    <property type="entry name" value="Topoisom_1_prok"/>
    <property type="match status" value="1"/>
</dbReference>
<keyword evidence="6" id="KW-0799">Topoisomerase</keyword>
<dbReference type="Gene3D" id="1.10.290.10">
    <property type="entry name" value="Topoisomerase I, domain 4"/>
    <property type="match status" value="1"/>
</dbReference>
<comment type="similarity">
    <text evidence="2">Belongs to the type IA topoisomerase family.</text>
</comment>
<dbReference type="InterPro" id="IPR003601">
    <property type="entry name" value="Topo_IA_2"/>
</dbReference>
<dbReference type="InterPro" id="IPR023406">
    <property type="entry name" value="Topo_IA_AS"/>
</dbReference>
<keyword evidence="8 11" id="KW-0413">Isomerase</keyword>
<dbReference type="InterPro" id="IPR000380">
    <property type="entry name" value="Topo_IA"/>
</dbReference>
<evidence type="ECO:0000256" key="1">
    <source>
        <dbReference type="ARBA" id="ARBA00000213"/>
    </source>
</evidence>
<gene>
    <name evidence="11" type="primary">topA_17</name>
    <name evidence="11" type="ORF">SDC9_32247</name>
</gene>
<dbReference type="AlphaFoldDB" id="A0A644V4J8"/>
<protein>
    <recommendedName>
        <fullName evidence="3">DNA topoisomerase</fullName>
        <ecNumber evidence="3">5.6.2.1</ecNumber>
    </recommendedName>
</protein>
<reference evidence="11" key="1">
    <citation type="submission" date="2019-08" db="EMBL/GenBank/DDBJ databases">
        <authorList>
            <person name="Kucharzyk K."/>
            <person name="Murdoch R.W."/>
            <person name="Higgins S."/>
            <person name="Loffler F."/>
        </authorList>
    </citation>
    <scope>NUCLEOTIDE SEQUENCE</scope>
</reference>
<evidence type="ECO:0000256" key="4">
    <source>
        <dbReference type="ARBA" id="ARBA00022723"/>
    </source>
</evidence>
<dbReference type="Gene3D" id="3.40.50.140">
    <property type="match status" value="1"/>
</dbReference>
<dbReference type="GO" id="GO:0046872">
    <property type="term" value="F:metal ion binding"/>
    <property type="evidence" value="ECO:0007669"/>
    <property type="project" value="UniProtKB-KW"/>
</dbReference>
<dbReference type="Gene3D" id="2.70.20.10">
    <property type="entry name" value="Topoisomerase I, domain 3"/>
    <property type="match status" value="1"/>
</dbReference>
<dbReference type="PRINTS" id="PR00417">
    <property type="entry name" value="PRTPISMRASEI"/>
</dbReference>
<evidence type="ECO:0000256" key="2">
    <source>
        <dbReference type="ARBA" id="ARBA00009446"/>
    </source>
</evidence>
<dbReference type="Pfam" id="PF01131">
    <property type="entry name" value="Topoisom_bac"/>
    <property type="match status" value="1"/>
</dbReference>
<dbReference type="EMBL" id="VSSQ01000219">
    <property type="protein sequence ID" value="MPL86269.1"/>
    <property type="molecule type" value="Genomic_DNA"/>
</dbReference>
<evidence type="ECO:0000256" key="8">
    <source>
        <dbReference type="ARBA" id="ARBA00023235"/>
    </source>
</evidence>
<dbReference type="InterPro" id="IPR013826">
    <property type="entry name" value="Topo_IA_cen_sub3"/>
</dbReference>
<evidence type="ECO:0000313" key="11">
    <source>
        <dbReference type="EMBL" id="MPL86269.1"/>
    </source>
</evidence>
<dbReference type="InterPro" id="IPR005733">
    <property type="entry name" value="TopoI_bac-type"/>
</dbReference>
<dbReference type="InterPro" id="IPR034149">
    <property type="entry name" value="TOPRIM_TopoI"/>
</dbReference>
<dbReference type="SUPFAM" id="SSF56712">
    <property type="entry name" value="Prokaryotic type I DNA topoisomerase"/>
    <property type="match status" value="1"/>
</dbReference>
<dbReference type="InterPro" id="IPR006171">
    <property type="entry name" value="TOPRIM_dom"/>
</dbReference>
<keyword evidence="4" id="KW-0479">Metal-binding</keyword>
<dbReference type="Pfam" id="PF01751">
    <property type="entry name" value="Toprim"/>
    <property type="match status" value="1"/>
</dbReference>
<sequence>MSKNLVIVESPAKAKTIEKFLGSDYQVMSSFGHIRDLAEKGIGIDFEHNYKPLYVVSSDKKKVVSELKKAAKEAETVWLASDEDREGEAIAWHLFDELKLDRQKTRRIVFHEITKDAIVRAIDNPREIDGHLVDAQQARRVLDRIVGFELSPVLWKKVKPSLSAGRVQSVAVRLIVEREREINNFVAESSYRVNAVFQAVDVKGNPAMLKAELQHRFANKEDAMAFLEHCKDASFSISDIVTKPAKKSPAPPFTTSTLQQEAARKLGFSVSQTMRVAQTLYESGKITYMRTDSVNLSDLALNTSRAEITSMAGEKYVKIRKFTTNTKGAQEAHEAIRPTYMNAHTIEGTAQEKKLYDLIWKRTIASQMADAELEKTSVYINCSCNQHQFVATGEVIVFDGFLKVYLESTDDEDEETTDMLPALKANQSLKAEEIIAQQRFTQKPPRYGEASLVRKLEELGIGRPSTYAPTITTIQNRSYVEKGDRPAEKRTFNMLVLKDGSVSDKTKTENTGAEKSKLFPTDIGMVVNDFLTEYFPTILNYNFTAQVEKEFDSIADGKINWVSSIDKFYKQFHPVVEDTLKNSERQVGERVLGTDPKSGRQVSVKIGRFGPVAQIGTAEEEEKPVFASLRKDQLIETITLEDALELFKLPRQLGEFEGKEMTVAIGRFGPYIRHDGSFYSLPKTDDPLSVTAERAISIIEEKREAEKNKVIAVLGEQNEYQVLNGRFGPYFTYEKNNYKIPKSIDPKTLTADKCRELVEQQGTVKPKKKGFRKK</sequence>
<dbReference type="PROSITE" id="PS52039">
    <property type="entry name" value="TOPO_IA_2"/>
    <property type="match status" value="1"/>
</dbReference>
<proteinExistence type="inferred from homology"/>
<dbReference type="GO" id="GO:0003677">
    <property type="term" value="F:DNA binding"/>
    <property type="evidence" value="ECO:0007669"/>
    <property type="project" value="UniProtKB-KW"/>
</dbReference>
<dbReference type="InterPro" id="IPR023405">
    <property type="entry name" value="Topo_IA_core_domain"/>
</dbReference>
<evidence type="ECO:0000256" key="6">
    <source>
        <dbReference type="ARBA" id="ARBA00023029"/>
    </source>
</evidence>
<dbReference type="InterPro" id="IPR013497">
    <property type="entry name" value="Topo_IA_cen"/>
</dbReference>
<dbReference type="InterPro" id="IPR013824">
    <property type="entry name" value="Topo_IA_cen_sub1"/>
</dbReference>
<dbReference type="InterPro" id="IPR025589">
    <property type="entry name" value="Toprim_C_rpt"/>
</dbReference>
<name>A0A644V4J8_9ZZZZ</name>
<dbReference type="PANTHER" id="PTHR42785">
    <property type="entry name" value="DNA TOPOISOMERASE, TYPE IA, CORE"/>
    <property type="match status" value="1"/>
</dbReference>
<dbReference type="CDD" id="cd03363">
    <property type="entry name" value="TOPRIM_TopoIA_TopoI"/>
    <property type="match status" value="1"/>
</dbReference>
<evidence type="ECO:0000259" key="10">
    <source>
        <dbReference type="PROSITE" id="PS52039"/>
    </source>
</evidence>
<dbReference type="GO" id="GO:0003917">
    <property type="term" value="F:DNA topoisomerase type I (single strand cut, ATP-independent) activity"/>
    <property type="evidence" value="ECO:0007669"/>
    <property type="project" value="UniProtKB-EC"/>
</dbReference>
<evidence type="ECO:0000256" key="7">
    <source>
        <dbReference type="ARBA" id="ARBA00023125"/>
    </source>
</evidence>
<dbReference type="InterPro" id="IPR013825">
    <property type="entry name" value="Topo_IA_cen_sub2"/>
</dbReference>
<dbReference type="CDD" id="cd00186">
    <property type="entry name" value="TOP1Ac"/>
    <property type="match status" value="1"/>
</dbReference>
<dbReference type="SMART" id="SM00437">
    <property type="entry name" value="TOP1Ac"/>
    <property type="match status" value="1"/>
</dbReference>
<dbReference type="InterPro" id="IPR028612">
    <property type="entry name" value="Topoisom_1_IA"/>
</dbReference>
<dbReference type="Pfam" id="PF13368">
    <property type="entry name" value="Toprim_C_rpt"/>
    <property type="match status" value="3"/>
</dbReference>
<feature type="domain" description="Toprim" evidence="9">
    <location>
        <begin position="3"/>
        <end position="113"/>
    </location>
</feature>
<dbReference type="PROSITE" id="PS50880">
    <property type="entry name" value="TOPRIM"/>
    <property type="match status" value="1"/>
</dbReference>
<evidence type="ECO:0000259" key="9">
    <source>
        <dbReference type="PROSITE" id="PS50880"/>
    </source>
</evidence>
<dbReference type="InterPro" id="IPR003602">
    <property type="entry name" value="Topo_IA_DNA-bd_dom"/>
</dbReference>
<dbReference type="SMART" id="SM00436">
    <property type="entry name" value="TOP1Bc"/>
    <property type="match status" value="1"/>
</dbReference>
<organism evidence="11">
    <name type="scientific">bioreactor metagenome</name>
    <dbReference type="NCBI Taxonomy" id="1076179"/>
    <lineage>
        <taxon>unclassified sequences</taxon>
        <taxon>metagenomes</taxon>
        <taxon>ecological metagenomes</taxon>
    </lineage>
</organism>
<dbReference type="Gene3D" id="1.10.460.10">
    <property type="entry name" value="Topoisomerase I, domain 2"/>
    <property type="match status" value="2"/>
</dbReference>
<dbReference type="SMART" id="SM00493">
    <property type="entry name" value="TOPRIM"/>
    <property type="match status" value="1"/>
</dbReference>
<keyword evidence="7" id="KW-0238">DNA-binding</keyword>
<feature type="domain" description="Topo IA-type catalytic" evidence="10">
    <location>
        <begin position="129"/>
        <end position="576"/>
    </location>
</feature>
<keyword evidence="5" id="KW-0460">Magnesium</keyword>
<dbReference type="NCBIfam" id="TIGR01051">
    <property type="entry name" value="topA_bact"/>
    <property type="match status" value="1"/>
</dbReference>
<dbReference type="PROSITE" id="PS00396">
    <property type="entry name" value="TOPO_IA_1"/>
    <property type="match status" value="1"/>
</dbReference>
<evidence type="ECO:0000256" key="3">
    <source>
        <dbReference type="ARBA" id="ARBA00012891"/>
    </source>
</evidence>
<dbReference type="EC" id="5.6.2.1" evidence="3"/>